<evidence type="ECO:0000256" key="7">
    <source>
        <dbReference type="SAM" id="Phobius"/>
    </source>
</evidence>
<keyword evidence="3 7" id="KW-0812">Transmembrane</keyword>
<evidence type="ECO:0000256" key="3">
    <source>
        <dbReference type="ARBA" id="ARBA00022692"/>
    </source>
</evidence>
<reference evidence="8" key="1">
    <citation type="submission" date="2021-01" db="EMBL/GenBank/DDBJ databases">
        <authorList>
            <person name="Corre E."/>
            <person name="Pelletier E."/>
            <person name="Niang G."/>
            <person name="Scheremetjew M."/>
            <person name="Finn R."/>
            <person name="Kale V."/>
            <person name="Holt S."/>
            <person name="Cochrane G."/>
            <person name="Meng A."/>
            <person name="Brown T."/>
            <person name="Cohen L."/>
        </authorList>
    </citation>
    <scope>NUCLEOTIDE SEQUENCE</scope>
    <source>
        <strain evidence="8">CCMP443</strain>
    </source>
</reference>
<keyword evidence="5 7" id="KW-0472">Membrane</keyword>
<dbReference type="GO" id="GO:0005737">
    <property type="term" value="C:cytoplasm"/>
    <property type="evidence" value="ECO:0007669"/>
    <property type="project" value="TreeGrafter"/>
</dbReference>
<proteinExistence type="inferred from homology"/>
<dbReference type="AlphaFoldDB" id="A0A7S0YH96"/>
<dbReference type="GO" id="GO:0016020">
    <property type="term" value="C:membrane"/>
    <property type="evidence" value="ECO:0007669"/>
    <property type="project" value="UniProtKB-SubCell"/>
</dbReference>
<evidence type="ECO:0000256" key="6">
    <source>
        <dbReference type="SAM" id="MobiDB-lite"/>
    </source>
</evidence>
<evidence type="ECO:0000256" key="2">
    <source>
        <dbReference type="ARBA" id="ARBA00006824"/>
    </source>
</evidence>
<feature type="region of interest" description="Disordered" evidence="6">
    <location>
        <begin position="369"/>
        <end position="388"/>
    </location>
</feature>
<evidence type="ECO:0000256" key="4">
    <source>
        <dbReference type="ARBA" id="ARBA00022989"/>
    </source>
</evidence>
<keyword evidence="4 7" id="KW-1133">Transmembrane helix</keyword>
<protein>
    <submittedName>
        <fullName evidence="8">Uncharacterized protein</fullName>
    </submittedName>
</protein>
<name>A0A7S0YH96_9CRYP</name>
<dbReference type="Pfam" id="PF04117">
    <property type="entry name" value="Mpv17_PMP22"/>
    <property type="match status" value="1"/>
</dbReference>
<evidence type="ECO:0000256" key="1">
    <source>
        <dbReference type="ARBA" id="ARBA00004141"/>
    </source>
</evidence>
<accession>A0A7S0YH96</accession>
<dbReference type="EMBL" id="HBFN01000438">
    <property type="protein sequence ID" value="CAD8776062.1"/>
    <property type="molecule type" value="Transcribed_RNA"/>
</dbReference>
<dbReference type="PANTHER" id="PTHR11266:SF80">
    <property type="entry name" value="PEROXISOMAL MEMBRANE PROTEIN 2"/>
    <property type="match status" value="1"/>
</dbReference>
<gene>
    <name evidence="8" type="ORF">HTEP1355_LOCUS283</name>
</gene>
<evidence type="ECO:0000256" key="5">
    <source>
        <dbReference type="ARBA" id="ARBA00023136"/>
    </source>
</evidence>
<sequence>MVITRVSSAPSLVGITQSITPARSPSAGSLPLATDTGAAGLTLCNAEGPRVSFRRCSSHLGFATGAPVHRPSLHRSSSVCGVSAARQAMGGGSLVSDTKKGGGLALINRRSVASSGVLLLAAIAQFGGRGTPPSTSTNLQASMGATADEVFSGPAELPSIATRQFPASHALLGSATAILLAVVGVFAATEGIMPVLATAETWQNVPAAAALFGVSDVVAQKMEKQEKIDMSRMITASAIGILVNAFGFAFWVRYLDMIFSDDMVGFSDPASAAGLASKTLFDSFVYGTISNSAGAYLRRLFRGETVGEAAKQWEESLPKVMVDEFRFWPFFQALTYGVVPPEHRVQFTAIGAFIWNVYMSMSASDAPATEGQATGGLGSEGEDAGLRE</sequence>
<comment type="similarity">
    <text evidence="2">Belongs to the peroxisomal membrane protein PXMP2/4 family.</text>
</comment>
<feature type="transmembrane region" description="Helical" evidence="7">
    <location>
        <begin position="170"/>
        <end position="189"/>
    </location>
</feature>
<evidence type="ECO:0000313" key="8">
    <source>
        <dbReference type="EMBL" id="CAD8776062.1"/>
    </source>
</evidence>
<dbReference type="InterPro" id="IPR007248">
    <property type="entry name" value="Mpv17_PMP22"/>
</dbReference>
<organism evidence="8">
    <name type="scientific">Hemiselmis tepida</name>
    <dbReference type="NCBI Taxonomy" id="464990"/>
    <lineage>
        <taxon>Eukaryota</taxon>
        <taxon>Cryptophyceae</taxon>
        <taxon>Cryptomonadales</taxon>
        <taxon>Hemiselmidaceae</taxon>
        <taxon>Hemiselmis</taxon>
    </lineage>
</organism>
<dbReference type="PANTHER" id="PTHR11266">
    <property type="entry name" value="PEROXISOMAL MEMBRANE PROTEIN 2, PXMP2 MPV17"/>
    <property type="match status" value="1"/>
</dbReference>
<comment type="subcellular location">
    <subcellularLocation>
        <location evidence="1">Membrane</location>
        <topology evidence="1">Multi-pass membrane protein</topology>
    </subcellularLocation>
</comment>
<feature type="transmembrane region" description="Helical" evidence="7">
    <location>
        <begin position="231"/>
        <end position="252"/>
    </location>
</feature>